<accession>A0A6P8IT85</accession>
<dbReference type="InterPro" id="IPR011604">
    <property type="entry name" value="PDDEXK-like_dom_sf"/>
</dbReference>
<dbReference type="AlphaFoldDB" id="A0A6P8IT85"/>
<dbReference type="PANTHER" id="PTHR46609">
    <property type="entry name" value="EXONUCLEASE, PHAGE-TYPE/RECB, C-TERMINAL DOMAIN-CONTAINING PROTEIN"/>
    <property type="match status" value="1"/>
</dbReference>
<dbReference type="OrthoDB" id="5984844at2759"/>
<feature type="domain" description="SWIM-type" evidence="2">
    <location>
        <begin position="10"/>
        <end position="46"/>
    </location>
</feature>
<dbReference type="GO" id="GO:0006281">
    <property type="term" value="P:DNA repair"/>
    <property type="evidence" value="ECO:0007669"/>
    <property type="project" value="UniProtKB-ARBA"/>
</dbReference>
<dbReference type="Gene3D" id="3.90.320.10">
    <property type="match status" value="1"/>
</dbReference>
<dbReference type="CDD" id="cd22343">
    <property type="entry name" value="PDDEXK_lambda_exonuclease-like"/>
    <property type="match status" value="1"/>
</dbReference>
<evidence type="ECO:0000313" key="4">
    <source>
        <dbReference type="RefSeq" id="XP_031570411.1"/>
    </source>
</evidence>
<protein>
    <submittedName>
        <fullName evidence="4">Uncharacterized protein LOC116304773</fullName>
    </submittedName>
</protein>
<name>A0A6P8IT85_ACTTE</name>
<dbReference type="GO" id="GO:0008270">
    <property type="term" value="F:zinc ion binding"/>
    <property type="evidence" value="ECO:0007669"/>
    <property type="project" value="UniProtKB-KW"/>
</dbReference>
<proteinExistence type="predicted"/>
<dbReference type="GeneID" id="116304773"/>
<dbReference type="Proteomes" id="UP000515163">
    <property type="component" value="Unplaced"/>
</dbReference>
<dbReference type="PANTHER" id="PTHR46609:SF7">
    <property type="match status" value="1"/>
</dbReference>
<keyword evidence="1" id="KW-0862">Zinc</keyword>
<dbReference type="Pfam" id="PF09588">
    <property type="entry name" value="YqaJ"/>
    <property type="match status" value="1"/>
</dbReference>
<sequence>MKKNEPPHILQAKIKLTDCSASGRCSCVAGIGGYCHHVVGLLYYIAHCKQLGLRSVPDSLTCTSMPQRWSIPRGKKIEQKEIQDILVKKPKIGANYSKFIKSTLYSPSEVYRMTKEDFDNFETKPLIASILPSAENLASISFVQCKFGKVPKGSIISYQQKLSQDYVINDFSCTNFPKLPLDSAESRFENNFSSCLTQQQQASLDALRVSTEASLDIQEKTMTQSANNLWHVLRSKRITASKFGIVAKRVRDFENLVKQLNPSRHVVTAPMRRGIEMEPTAAMTYANNLKGGSVTLFPSGLIIHPKCPWLGCSPDRKVYDLEAVQNGSNPFGLLEIKVVKERETDFGNVRYLTNDPITNEYSLKKTDIYYYQVQCQLALTGLEWCDP</sequence>
<dbReference type="KEGG" id="aten:116304773"/>
<dbReference type="InterPro" id="IPR007527">
    <property type="entry name" value="Znf_SWIM"/>
</dbReference>
<evidence type="ECO:0000313" key="3">
    <source>
        <dbReference type="Proteomes" id="UP000515163"/>
    </source>
</evidence>
<dbReference type="PROSITE" id="PS50966">
    <property type="entry name" value="ZF_SWIM"/>
    <property type="match status" value="1"/>
</dbReference>
<keyword evidence="1" id="KW-0863">Zinc-finger</keyword>
<evidence type="ECO:0000256" key="1">
    <source>
        <dbReference type="PROSITE-ProRule" id="PRU00325"/>
    </source>
</evidence>
<keyword evidence="3" id="KW-1185">Reference proteome</keyword>
<dbReference type="InterPro" id="IPR019080">
    <property type="entry name" value="YqaJ_viral_recombinase"/>
</dbReference>
<dbReference type="InterPro" id="IPR051703">
    <property type="entry name" value="NF-kappa-B_Signaling_Reg"/>
</dbReference>
<dbReference type="InterPro" id="IPR011335">
    <property type="entry name" value="Restrct_endonuc-II-like"/>
</dbReference>
<keyword evidence="1" id="KW-0479">Metal-binding</keyword>
<dbReference type="RefSeq" id="XP_031570411.1">
    <property type="nucleotide sequence ID" value="XM_031714551.1"/>
</dbReference>
<reference evidence="4" key="1">
    <citation type="submission" date="2025-08" db="UniProtKB">
        <authorList>
            <consortium name="RefSeq"/>
        </authorList>
    </citation>
    <scope>IDENTIFICATION</scope>
    <source>
        <tissue evidence="4">Tentacle</tissue>
    </source>
</reference>
<dbReference type="SUPFAM" id="SSF52980">
    <property type="entry name" value="Restriction endonuclease-like"/>
    <property type="match status" value="1"/>
</dbReference>
<organism evidence="3 4">
    <name type="scientific">Actinia tenebrosa</name>
    <name type="common">Australian red waratah sea anemone</name>
    <dbReference type="NCBI Taxonomy" id="6105"/>
    <lineage>
        <taxon>Eukaryota</taxon>
        <taxon>Metazoa</taxon>
        <taxon>Cnidaria</taxon>
        <taxon>Anthozoa</taxon>
        <taxon>Hexacorallia</taxon>
        <taxon>Actiniaria</taxon>
        <taxon>Actiniidae</taxon>
        <taxon>Actinia</taxon>
    </lineage>
</organism>
<dbReference type="InParanoid" id="A0A6P8IT85"/>
<evidence type="ECO:0000259" key="2">
    <source>
        <dbReference type="PROSITE" id="PS50966"/>
    </source>
</evidence>
<gene>
    <name evidence="4" type="primary">LOC116304773</name>
</gene>